<dbReference type="InterPro" id="IPR001789">
    <property type="entry name" value="Sig_transdc_resp-reg_receiver"/>
</dbReference>
<dbReference type="SUPFAM" id="SSF46894">
    <property type="entry name" value="C-terminal effector domain of the bipartite response regulators"/>
    <property type="match status" value="1"/>
</dbReference>
<organism evidence="11 12">
    <name type="scientific">Oceanobacillus jeddahense</name>
    <dbReference type="NCBI Taxonomy" id="1462527"/>
    <lineage>
        <taxon>Bacteria</taxon>
        <taxon>Bacillati</taxon>
        <taxon>Bacillota</taxon>
        <taxon>Bacilli</taxon>
        <taxon>Bacillales</taxon>
        <taxon>Bacillaceae</taxon>
        <taxon>Oceanobacillus</taxon>
    </lineage>
</organism>
<dbReference type="Gene3D" id="6.10.250.690">
    <property type="match status" value="1"/>
</dbReference>
<accession>A0ABY5JXJ4</accession>
<feature type="modified residue" description="4-aspartylphosphate" evidence="7">
    <location>
        <position position="53"/>
    </location>
</feature>
<evidence type="ECO:0000256" key="6">
    <source>
        <dbReference type="ARBA" id="ARBA00023163"/>
    </source>
</evidence>
<dbReference type="PANTHER" id="PTHR48111:SF40">
    <property type="entry name" value="PHOSPHATE REGULON TRANSCRIPTIONAL REGULATORY PROTEIN PHOB"/>
    <property type="match status" value="1"/>
</dbReference>
<dbReference type="InterPro" id="IPR011006">
    <property type="entry name" value="CheY-like_superfamily"/>
</dbReference>
<keyword evidence="5 8" id="KW-0238">DNA-binding</keyword>
<dbReference type="EMBL" id="CP101914">
    <property type="protein sequence ID" value="UUI04965.1"/>
    <property type="molecule type" value="Genomic_DNA"/>
</dbReference>
<evidence type="ECO:0000313" key="11">
    <source>
        <dbReference type="EMBL" id="UUI04965.1"/>
    </source>
</evidence>
<evidence type="ECO:0000259" key="10">
    <source>
        <dbReference type="PROSITE" id="PS51755"/>
    </source>
</evidence>
<feature type="domain" description="OmpR/PhoB-type" evidence="10">
    <location>
        <begin position="131"/>
        <end position="231"/>
    </location>
</feature>
<protein>
    <submittedName>
        <fullName evidence="11">Response regulator transcription factor</fullName>
    </submittedName>
</protein>
<feature type="DNA-binding region" description="OmpR/PhoB-type" evidence="8">
    <location>
        <begin position="131"/>
        <end position="231"/>
    </location>
</feature>
<dbReference type="Pfam" id="PF00486">
    <property type="entry name" value="Trans_reg_C"/>
    <property type="match status" value="1"/>
</dbReference>
<dbReference type="Gene3D" id="1.10.10.10">
    <property type="entry name" value="Winged helix-like DNA-binding domain superfamily/Winged helix DNA-binding domain"/>
    <property type="match status" value="1"/>
</dbReference>
<evidence type="ECO:0000259" key="9">
    <source>
        <dbReference type="PROSITE" id="PS50110"/>
    </source>
</evidence>
<dbReference type="PANTHER" id="PTHR48111">
    <property type="entry name" value="REGULATOR OF RPOS"/>
    <property type="match status" value="1"/>
</dbReference>
<evidence type="ECO:0000256" key="3">
    <source>
        <dbReference type="ARBA" id="ARBA00023012"/>
    </source>
</evidence>
<dbReference type="InterPro" id="IPR039420">
    <property type="entry name" value="WalR-like"/>
</dbReference>
<keyword evidence="12" id="KW-1185">Reference proteome</keyword>
<reference evidence="11" key="1">
    <citation type="submission" date="2022-07" db="EMBL/GenBank/DDBJ databases">
        <title>FELIX.</title>
        <authorList>
            <person name="Wan K.H."/>
            <person name="Park S."/>
            <person name="Lawrence Q."/>
            <person name="Eichenberger J.P."/>
            <person name="Booth B.W."/>
            <person name="Piaggio A.J."/>
            <person name="Chandler J.C."/>
            <person name="Franklin A.B."/>
            <person name="Celniker S.E."/>
        </authorList>
    </citation>
    <scope>NUCLEOTIDE SEQUENCE</scope>
    <source>
        <strain evidence="11">QA-1986 374</strain>
    </source>
</reference>
<dbReference type="InterPro" id="IPR001867">
    <property type="entry name" value="OmpR/PhoB-type_DNA-bd"/>
</dbReference>
<dbReference type="SMART" id="SM00862">
    <property type="entry name" value="Trans_reg_C"/>
    <property type="match status" value="1"/>
</dbReference>
<feature type="domain" description="Response regulatory" evidence="9">
    <location>
        <begin position="4"/>
        <end position="117"/>
    </location>
</feature>
<sequence length="234" mass="27321">MTAKILLIEDDFDTNQLLTRYLQKSSFEVHRSYDGEESSLYLDSVSYDLVIVDIMLPNISGFDLIKKIRLNKYTPVIIISAKNTSQDKVRGLGLGADDYITKPFNMNEFLARVKAQLRRFQKYNQQTDSITENLYHAGIHLDLNAYELHIHGEIKQLREKEFQILKLLMSHPNRVFTKEYLYETIWGEPYLKSDENKIMVHIRMLREKVETDPSSPQLIQTIWGIGYKLGEGDK</sequence>
<evidence type="ECO:0000256" key="1">
    <source>
        <dbReference type="ARBA" id="ARBA00004496"/>
    </source>
</evidence>
<evidence type="ECO:0000256" key="2">
    <source>
        <dbReference type="ARBA" id="ARBA00022553"/>
    </source>
</evidence>
<name>A0ABY5JXJ4_9BACI</name>
<dbReference type="PROSITE" id="PS50110">
    <property type="entry name" value="RESPONSE_REGULATORY"/>
    <property type="match status" value="1"/>
</dbReference>
<evidence type="ECO:0000256" key="4">
    <source>
        <dbReference type="ARBA" id="ARBA00023015"/>
    </source>
</evidence>
<evidence type="ECO:0000256" key="8">
    <source>
        <dbReference type="PROSITE-ProRule" id="PRU01091"/>
    </source>
</evidence>
<proteinExistence type="predicted"/>
<dbReference type="SUPFAM" id="SSF52172">
    <property type="entry name" value="CheY-like"/>
    <property type="match status" value="1"/>
</dbReference>
<gene>
    <name evidence="11" type="ORF">NP439_10140</name>
</gene>
<keyword evidence="6" id="KW-0804">Transcription</keyword>
<evidence type="ECO:0000313" key="12">
    <source>
        <dbReference type="Proteomes" id="UP001059773"/>
    </source>
</evidence>
<dbReference type="CDD" id="cd00383">
    <property type="entry name" value="trans_reg_C"/>
    <property type="match status" value="1"/>
</dbReference>
<dbReference type="InterPro" id="IPR036388">
    <property type="entry name" value="WH-like_DNA-bd_sf"/>
</dbReference>
<dbReference type="Gene3D" id="3.40.50.2300">
    <property type="match status" value="1"/>
</dbReference>
<evidence type="ECO:0000256" key="5">
    <source>
        <dbReference type="ARBA" id="ARBA00023125"/>
    </source>
</evidence>
<evidence type="ECO:0000256" key="7">
    <source>
        <dbReference type="PROSITE-ProRule" id="PRU00169"/>
    </source>
</evidence>
<dbReference type="InterPro" id="IPR016032">
    <property type="entry name" value="Sig_transdc_resp-reg_C-effctor"/>
</dbReference>
<dbReference type="RefSeq" id="WP_256709875.1">
    <property type="nucleotide sequence ID" value="NZ_CP101914.1"/>
</dbReference>
<keyword evidence="3" id="KW-0902">Two-component regulatory system</keyword>
<dbReference type="Proteomes" id="UP001059773">
    <property type="component" value="Chromosome"/>
</dbReference>
<dbReference type="Pfam" id="PF00072">
    <property type="entry name" value="Response_reg"/>
    <property type="match status" value="1"/>
</dbReference>
<comment type="subcellular location">
    <subcellularLocation>
        <location evidence="1">Cytoplasm</location>
    </subcellularLocation>
</comment>
<keyword evidence="4" id="KW-0805">Transcription regulation</keyword>
<keyword evidence="2 7" id="KW-0597">Phosphoprotein</keyword>
<dbReference type="PROSITE" id="PS51755">
    <property type="entry name" value="OMPR_PHOB"/>
    <property type="match status" value="1"/>
</dbReference>
<dbReference type="SMART" id="SM00448">
    <property type="entry name" value="REC"/>
    <property type="match status" value="1"/>
</dbReference>